<proteinExistence type="predicted"/>
<dbReference type="Pfam" id="PF16998">
    <property type="entry name" value="17kDa_Anti_2"/>
    <property type="match status" value="1"/>
</dbReference>
<gene>
    <name evidence="2" type="ORF">ICI42_15445</name>
</gene>
<evidence type="ECO:0000313" key="3">
    <source>
        <dbReference type="Proteomes" id="UP000643405"/>
    </source>
</evidence>
<organism evidence="2 3">
    <name type="scientific">Oryzicola mucosus</name>
    <dbReference type="NCBI Taxonomy" id="2767425"/>
    <lineage>
        <taxon>Bacteria</taxon>
        <taxon>Pseudomonadati</taxon>
        <taxon>Pseudomonadota</taxon>
        <taxon>Alphaproteobacteria</taxon>
        <taxon>Hyphomicrobiales</taxon>
        <taxon>Phyllobacteriaceae</taxon>
        <taxon>Oryzicola</taxon>
    </lineage>
</organism>
<dbReference type="AlphaFoldDB" id="A0A8J6U5E2"/>
<protein>
    <recommendedName>
        <fullName evidence="1">Surface antigen domain-containing protein</fullName>
    </recommendedName>
</protein>
<keyword evidence="3" id="KW-1185">Reference proteome</keyword>
<feature type="domain" description="Surface antigen" evidence="1">
    <location>
        <begin position="20"/>
        <end position="132"/>
    </location>
</feature>
<dbReference type="Proteomes" id="UP000643405">
    <property type="component" value="Unassembled WGS sequence"/>
</dbReference>
<sequence>MSSAVLTACVALTACGGGGFSLEKAEVDETILTSNVPAPPSAKDAERLSDETTIRNAVSSSDIAQVKGKPVPWANAETGSRGVITAMNERKQEDGLLCRSFTASRESFDGVGLYKGDVCTAGAGVWRMVAFNGL</sequence>
<accession>A0A8J6U5E2</accession>
<dbReference type="EMBL" id="JACVVX010000004">
    <property type="protein sequence ID" value="MBD0416050.1"/>
    <property type="molecule type" value="Genomic_DNA"/>
</dbReference>
<dbReference type="InterPro" id="IPR032635">
    <property type="entry name" value="Anti_2"/>
</dbReference>
<reference evidence="2" key="1">
    <citation type="submission" date="2020-09" db="EMBL/GenBank/DDBJ databases">
        <title>Genome seq and assembly of Tianweitania sp.</title>
        <authorList>
            <person name="Chhetri G."/>
        </authorList>
    </citation>
    <scope>NUCLEOTIDE SEQUENCE</scope>
    <source>
        <strain evidence="2">Rool2</strain>
    </source>
</reference>
<evidence type="ECO:0000259" key="1">
    <source>
        <dbReference type="Pfam" id="PF16998"/>
    </source>
</evidence>
<name>A0A8J6U5E2_9HYPH</name>
<comment type="caution">
    <text evidence="2">The sequence shown here is derived from an EMBL/GenBank/DDBJ whole genome shotgun (WGS) entry which is preliminary data.</text>
</comment>
<evidence type="ECO:0000313" key="2">
    <source>
        <dbReference type="EMBL" id="MBD0416050.1"/>
    </source>
</evidence>